<dbReference type="GO" id="GO:0005242">
    <property type="term" value="F:inward rectifier potassium channel activity"/>
    <property type="evidence" value="ECO:0000318"/>
    <property type="project" value="GO_Central"/>
</dbReference>
<feature type="compositionally biased region" description="Polar residues" evidence="13">
    <location>
        <begin position="11"/>
        <end position="40"/>
    </location>
</feature>
<sequence>MKETLIKEEPIQSTSTSEPTNGVQPVDKTTSPENPVTQYSKRLVEKNGTSNVLPKATSSRRNRFLSDIFTTLSDMRWRYCLIMFVLAYLSTWTAFSVVYWFIAYVHEDTVNIDNADWDPCISNVQNFVSAFLFSVETQHTIGYGSRAMKETCYEAIATYMVQSCASVLINSLFCGLVFAKLMSPRYRSKSIRFSRQAVISFHNDVGYLIFRVIDFKKSNLVDCMIKAVLIRDRVTKEGEFIPFSNRNLRLHVEKTNSKACFLVWPVNVIHTIDEHSPLFGLSPRELQEEYLEIIVVLEGLVENSGKLLQVRTSYVSHEIIWGASFSTMLNFNMATNQYEMDFAKFDEIILTLPLPSISQSKNSQIFRRSGKSDRKSILEEKNAADETNCDSRALDKSSYTDKRFSCVSGEHKMQKIKKYLLRRKTDAF</sequence>
<evidence type="ECO:0000256" key="5">
    <source>
        <dbReference type="ARBA" id="ARBA00022882"/>
    </source>
</evidence>
<keyword evidence="10 12" id="KW-0407">Ion channel</keyword>
<gene>
    <name evidence="18" type="primary">20194971</name>
    <name evidence="17" type="ORF">HELRODRAFT_108208</name>
</gene>
<evidence type="ECO:0008006" key="20">
    <source>
        <dbReference type="Google" id="ProtNLM"/>
    </source>
</evidence>
<dbReference type="SUPFAM" id="SSF81324">
    <property type="entry name" value="Voltage-gated potassium channels"/>
    <property type="match status" value="1"/>
</dbReference>
<feature type="region of interest" description="Disordered" evidence="13">
    <location>
        <begin position="1"/>
        <end position="40"/>
    </location>
</feature>
<evidence type="ECO:0000256" key="1">
    <source>
        <dbReference type="ARBA" id="ARBA00004141"/>
    </source>
</evidence>
<dbReference type="KEGG" id="hro:HELRODRAFT_108208"/>
<keyword evidence="9 14" id="KW-0472">Membrane</keyword>
<dbReference type="InParanoid" id="T1EEG9"/>
<dbReference type="GO" id="GO:0005886">
    <property type="term" value="C:plasma membrane"/>
    <property type="evidence" value="ECO:0000318"/>
    <property type="project" value="GO_Central"/>
</dbReference>
<feature type="compositionally biased region" description="Basic and acidic residues" evidence="13">
    <location>
        <begin position="1"/>
        <end position="10"/>
    </location>
</feature>
<accession>T1EEG9</accession>
<dbReference type="Pfam" id="PF17655">
    <property type="entry name" value="IRK_C"/>
    <property type="match status" value="1"/>
</dbReference>
<evidence type="ECO:0000256" key="13">
    <source>
        <dbReference type="SAM" id="MobiDB-lite"/>
    </source>
</evidence>
<dbReference type="OrthoDB" id="273257at2759"/>
<comment type="similarity">
    <text evidence="12">Belongs to the inward rectifier-type potassium channel (TC 1.A.2.1) family.</text>
</comment>
<reference evidence="17 19" key="2">
    <citation type="journal article" date="2013" name="Nature">
        <title>Insights into bilaterian evolution from three spiralian genomes.</title>
        <authorList>
            <person name="Simakov O."/>
            <person name="Marletaz F."/>
            <person name="Cho S.J."/>
            <person name="Edsinger-Gonzales E."/>
            <person name="Havlak P."/>
            <person name="Hellsten U."/>
            <person name="Kuo D.H."/>
            <person name="Larsson T."/>
            <person name="Lv J."/>
            <person name="Arendt D."/>
            <person name="Savage R."/>
            <person name="Osoegawa K."/>
            <person name="de Jong P."/>
            <person name="Grimwood J."/>
            <person name="Chapman J.A."/>
            <person name="Shapiro H."/>
            <person name="Aerts A."/>
            <person name="Otillar R.P."/>
            <person name="Terry A.Y."/>
            <person name="Boore J.L."/>
            <person name="Grigoriev I.V."/>
            <person name="Lindberg D.R."/>
            <person name="Seaver E.C."/>
            <person name="Weisblat D.A."/>
            <person name="Putnam N.H."/>
            <person name="Rokhsar D.S."/>
        </authorList>
    </citation>
    <scope>NUCLEOTIDE SEQUENCE</scope>
</reference>
<feature type="domain" description="Inward rectifier potassium channel C-terminal" evidence="16">
    <location>
        <begin position="191"/>
        <end position="361"/>
    </location>
</feature>
<keyword evidence="19" id="KW-1185">Reference proteome</keyword>
<evidence type="ECO:0000256" key="2">
    <source>
        <dbReference type="ARBA" id="ARBA00022448"/>
    </source>
</evidence>
<dbReference type="PRINTS" id="PR01320">
    <property type="entry name" value="KIRCHANNEL"/>
</dbReference>
<dbReference type="Gene3D" id="1.10.287.70">
    <property type="match status" value="1"/>
</dbReference>
<evidence type="ECO:0000256" key="6">
    <source>
        <dbReference type="ARBA" id="ARBA00022958"/>
    </source>
</evidence>
<evidence type="ECO:0000313" key="19">
    <source>
        <dbReference type="Proteomes" id="UP000015101"/>
    </source>
</evidence>
<keyword evidence="2 12" id="KW-0813">Transport</keyword>
<organism evidence="18 19">
    <name type="scientific">Helobdella robusta</name>
    <name type="common">Californian leech</name>
    <dbReference type="NCBI Taxonomy" id="6412"/>
    <lineage>
        <taxon>Eukaryota</taxon>
        <taxon>Metazoa</taxon>
        <taxon>Spiralia</taxon>
        <taxon>Lophotrochozoa</taxon>
        <taxon>Annelida</taxon>
        <taxon>Clitellata</taxon>
        <taxon>Hirudinea</taxon>
        <taxon>Rhynchobdellida</taxon>
        <taxon>Glossiphoniidae</taxon>
        <taxon>Helobdella</taxon>
    </lineage>
</organism>
<proteinExistence type="inferred from homology"/>
<evidence type="ECO:0000256" key="12">
    <source>
        <dbReference type="RuleBase" id="RU003822"/>
    </source>
</evidence>
<evidence type="ECO:0000256" key="8">
    <source>
        <dbReference type="ARBA" id="ARBA00023065"/>
    </source>
</evidence>
<protein>
    <recommendedName>
        <fullName evidence="20">Inward rectifier potassium channel C-terminal domain-containing protein</fullName>
    </recommendedName>
</protein>
<reference evidence="19" key="1">
    <citation type="submission" date="2012-12" db="EMBL/GenBank/DDBJ databases">
        <authorList>
            <person name="Hellsten U."/>
            <person name="Grimwood J."/>
            <person name="Chapman J.A."/>
            <person name="Shapiro H."/>
            <person name="Aerts A."/>
            <person name="Otillar R.P."/>
            <person name="Terry A.Y."/>
            <person name="Boore J.L."/>
            <person name="Simakov O."/>
            <person name="Marletaz F."/>
            <person name="Cho S.-J."/>
            <person name="Edsinger-Gonzales E."/>
            <person name="Havlak P."/>
            <person name="Kuo D.-H."/>
            <person name="Larsson T."/>
            <person name="Lv J."/>
            <person name="Arendt D."/>
            <person name="Savage R."/>
            <person name="Osoegawa K."/>
            <person name="de Jong P."/>
            <person name="Lindberg D.R."/>
            <person name="Seaver E.C."/>
            <person name="Weisblat D.A."/>
            <person name="Putnam N.H."/>
            <person name="Grigoriev I.V."/>
            <person name="Rokhsar D.S."/>
        </authorList>
    </citation>
    <scope>NUCLEOTIDE SEQUENCE</scope>
</reference>
<keyword evidence="5 12" id="KW-0851">Voltage-gated channel</keyword>
<dbReference type="Pfam" id="PF01007">
    <property type="entry name" value="IRK"/>
    <property type="match status" value="1"/>
</dbReference>
<evidence type="ECO:0000256" key="14">
    <source>
        <dbReference type="SAM" id="Phobius"/>
    </source>
</evidence>
<keyword evidence="7 14" id="KW-1133">Transmembrane helix</keyword>
<dbReference type="eggNOG" id="KOG3827">
    <property type="taxonomic scope" value="Eukaryota"/>
</dbReference>
<feature type="transmembrane region" description="Helical" evidence="14">
    <location>
        <begin position="156"/>
        <end position="179"/>
    </location>
</feature>
<feature type="domain" description="Potassium channel inwardly rectifying transmembrane" evidence="15">
    <location>
        <begin position="44"/>
        <end position="184"/>
    </location>
</feature>
<dbReference type="InterPro" id="IPR040445">
    <property type="entry name" value="Kir_TM"/>
</dbReference>
<comment type="subcellular location">
    <subcellularLocation>
        <location evidence="1 12">Membrane</location>
        <topology evidence="1 12">Multi-pass membrane protein</topology>
    </subcellularLocation>
</comment>
<dbReference type="EnsemblMetazoa" id="HelroT108208">
    <property type="protein sequence ID" value="HelroP108208"/>
    <property type="gene ID" value="HelroG108208"/>
</dbReference>
<dbReference type="STRING" id="6412.T1EEG9"/>
<dbReference type="Gene3D" id="2.60.40.1400">
    <property type="entry name" value="G protein-activated inward rectifier potassium channel 1"/>
    <property type="match status" value="1"/>
</dbReference>
<dbReference type="FunFam" id="1.10.287.70:FF:000019">
    <property type="entry name" value="G protein-activated inward rectifier potassium channel 1"/>
    <property type="match status" value="1"/>
</dbReference>
<dbReference type="EMBL" id="KB097639">
    <property type="protein sequence ID" value="ESN92971.1"/>
    <property type="molecule type" value="Genomic_DNA"/>
</dbReference>
<name>T1EEG9_HELRO</name>
<keyword evidence="8 12" id="KW-0406">Ion transport</keyword>
<dbReference type="AlphaFoldDB" id="T1EEG9"/>
<evidence type="ECO:0000256" key="7">
    <source>
        <dbReference type="ARBA" id="ARBA00022989"/>
    </source>
</evidence>
<evidence type="ECO:0000256" key="3">
    <source>
        <dbReference type="ARBA" id="ARBA00022538"/>
    </source>
</evidence>
<dbReference type="InterPro" id="IPR013518">
    <property type="entry name" value="K_chnl_inward-rec_Kir_cyto"/>
</dbReference>
<dbReference type="PIRSF" id="PIRSF005465">
    <property type="entry name" value="GIRK_kir"/>
    <property type="match status" value="1"/>
</dbReference>
<dbReference type="InterPro" id="IPR041647">
    <property type="entry name" value="IRK_C"/>
</dbReference>
<dbReference type="PANTHER" id="PTHR11767:SF102">
    <property type="entry name" value="INWARDLY RECTIFYING POTASSIUM CHANNEL 1, ISOFORM F"/>
    <property type="match status" value="1"/>
</dbReference>
<dbReference type="GeneID" id="20194971"/>
<evidence type="ECO:0000313" key="18">
    <source>
        <dbReference type="EnsemblMetazoa" id="HelroP108208"/>
    </source>
</evidence>
<evidence type="ECO:0000259" key="16">
    <source>
        <dbReference type="Pfam" id="PF17655"/>
    </source>
</evidence>
<dbReference type="OMA" id="FIAYVHE"/>
<evidence type="ECO:0000256" key="4">
    <source>
        <dbReference type="ARBA" id="ARBA00022692"/>
    </source>
</evidence>
<keyword evidence="6 12" id="KW-0630">Potassium</keyword>
<dbReference type="InterPro" id="IPR016449">
    <property type="entry name" value="K_chnl_inward-rec_Kir"/>
</dbReference>
<dbReference type="SUPFAM" id="SSF81296">
    <property type="entry name" value="E set domains"/>
    <property type="match status" value="1"/>
</dbReference>
<dbReference type="GO" id="GO:0034702">
    <property type="term" value="C:monoatomic ion channel complex"/>
    <property type="evidence" value="ECO:0007669"/>
    <property type="project" value="UniProtKB-KW"/>
</dbReference>
<dbReference type="HOGENOM" id="CLU_022738_3_0_1"/>
<dbReference type="InterPro" id="IPR014756">
    <property type="entry name" value="Ig_E-set"/>
</dbReference>
<dbReference type="RefSeq" id="XP_009029246.1">
    <property type="nucleotide sequence ID" value="XM_009030998.1"/>
</dbReference>
<dbReference type="PANTHER" id="PTHR11767">
    <property type="entry name" value="INWARD RECTIFIER POTASSIUM CHANNEL"/>
    <property type="match status" value="1"/>
</dbReference>
<evidence type="ECO:0000259" key="15">
    <source>
        <dbReference type="Pfam" id="PF01007"/>
    </source>
</evidence>
<dbReference type="EMBL" id="AMQM01001947">
    <property type="status" value="NOT_ANNOTATED_CDS"/>
    <property type="molecule type" value="Genomic_DNA"/>
</dbReference>
<dbReference type="CTD" id="20194971"/>
<reference evidence="18" key="3">
    <citation type="submission" date="2015-06" db="UniProtKB">
        <authorList>
            <consortium name="EnsemblMetazoa"/>
        </authorList>
    </citation>
    <scope>IDENTIFICATION</scope>
</reference>
<keyword evidence="4 12" id="KW-0812">Transmembrane</keyword>
<evidence type="ECO:0000256" key="10">
    <source>
        <dbReference type="ARBA" id="ARBA00023303"/>
    </source>
</evidence>
<dbReference type="GO" id="GO:0034765">
    <property type="term" value="P:regulation of monoatomic ion transmembrane transport"/>
    <property type="evidence" value="ECO:0000318"/>
    <property type="project" value="GO_Central"/>
</dbReference>
<dbReference type="Proteomes" id="UP000015101">
    <property type="component" value="Unassembled WGS sequence"/>
</dbReference>
<keyword evidence="3 12" id="KW-0633">Potassium transport</keyword>
<evidence type="ECO:0000256" key="11">
    <source>
        <dbReference type="PIRSR" id="PIRSR005465-1"/>
    </source>
</evidence>
<evidence type="ECO:0000313" key="17">
    <source>
        <dbReference type="EMBL" id="ESN92971.1"/>
    </source>
</evidence>
<feature type="transmembrane region" description="Helical" evidence="14">
    <location>
        <begin position="79"/>
        <end position="102"/>
    </location>
</feature>
<evidence type="ECO:0000256" key="9">
    <source>
        <dbReference type="ARBA" id="ARBA00023136"/>
    </source>
</evidence>
<dbReference type="GO" id="GO:1990573">
    <property type="term" value="P:potassium ion import across plasma membrane"/>
    <property type="evidence" value="ECO:0000318"/>
    <property type="project" value="GO_Central"/>
</dbReference>
<feature type="site" description="Role in the control of polyamine-mediated channel gating and in the blocking by intracellular magnesium" evidence="11">
    <location>
        <position position="170"/>
    </location>
</feature>